<name>A0ABZ2NYN3_9BRAD</name>
<evidence type="ECO:0000313" key="3">
    <source>
        <dbReference type="Proteomes" id="UP001432046"/>
    </source>
</evidence>
<keyword evidence="1" id="KW-0732">Signal</keyword>
<reference evidence="2" key="1">
    <citation type="journal article" date="2021" name="Int. J. Syst. Evol. Microbiol.">
        <title>Bradyrhizobium septentrionale sp. nov. (sv. septentrionale) and Bradyrhizobium quebecense sp. nov. (sv. septentrionale) associated with legumes native to Canada possess rearranged symbiosis genes and numerous insertion sequences.</title>
        <authorList>
            <person name="Bromfield E.S.P."/>
            <person name="Cloutier S."/>
        </authorList>
    </citation>
    <scope>NUCLEOTIDE SEQUENCE</scope>
    <source>
        <strain evidence="2">5S5</strain>
    </source>
</reference>
<evidence type="ECO:0000256" key="1">
    <source>
        <dbReference type="SAM" id="SignalP"/>
    </source>
</evidence>
<dbReference type="Proteomes" id="UP001432046">
    <property type="component" value="Chromosome"/>
</dbReference>
<proteinExistence type="predicted"/>
<accession>A0ABZ2NYN3</accession>
<gene>
    <name evidence="2" type="ORF">WDK88_44295</name>
</gene>
<keyword evidence="3" id="KW-1185">Reference proteome</keyword>
<organism evidence="2 3">
    <name type="scientific">Bradyrhizobium septentrionale</name>
    <dbReference type="NCBI Taxonomy" id="1404411"/>
    <lineage>
        <taxon>Bacteria</taxon>
        <taxon>Pseudomonadati</taxon>
        <taxon>Pseudomonadota</taxon>
        <taxon>Alphaproteobacteria</taxon>
        <taxon>Hyphomicrobiales</taxon>
        <taxon>Nitrobacteraceae</taxon>
        <taxon>Bradyrhizobium</taxon>
    </lineage>
</organism>
<reference evidence="2" key="2">
    <citation type="submission" date="2024-03" db="EMBL/GenBank/DDBJ databases">
        <authorList>
            <person name="Bromfield E.S.P."/>
            <person name="Cloutier S."/>
        </authorList>
    </citation>
    <scope>NUCLEOTIDE SEQUENCE</scope>
    <source>
        <strain evidence="2">5S5</strain>
    </source>
</reference>
<dbReference type="EMBL" id="CP147711">
    <property type="protein sequence ID" value="WXC80067.1"/>
    <property type="molecule type" value="Genomic_DNA"/>
</dbReference>
<feature type="chain" id="PRO_5045977895" evidence="1">
    <location>
        <begin position="20"/>
        <end position="231"/>
    </location>
</feature>
<protein>
    <submittedName>
        <fullName evidence="2">Uncharacterized protein</fullName>
    </submittedName>
</protein>
<evidence type="ECO:0000313" key="2">
    <source>
        <dbReference type="EMBL" id="WXC80067.1"/>
    </source>
</evidence>
<dbReference type="RefSeq" id="WP_338822504.1">
    <property type="nucleotide sequence ID" value="NZ_CP147708.1"/>
</dbReference>
<feature type="signal peptide" evidence="1">
    <location>
        <begin position="1"/>
        <end position="19"/>
    </location>
</feature>
<sequence length="231" mass="25824">MKRLTIGALIGLLWLPVSSMGTDPRSVSTGQTRQFAVSMADWIDRSLANARLVEGFDKCEKIVALYQSSVLQRLERDAAGATSKADQQRTIERGTWLRTRAMTDRRVACVKQYLISLRITERGYYVDALSLMNWSFKSGKESELVNIARSRLDDLTPSGMRELENQASLVFLGEAKLTNEIESPLKDGLIESYLGCLLPIDWARSSSSEYCHGAELERALNQVAGSMKTEH</sequence>